<keyword evidence="2" id="KW-0732">Signal</keyword>
<dbReference type="RefSeq" id="WP_344304098.1">
    <property type="nucleotide sequence ID" value="NZ_BAAAQQ010000012.1"/>
</dbReference>
<protein>
    <recommendedName>
        <fullName evidence="5">Secreted protein</fullName>
    </recommendedName>
</protein>
<accession>A0ABN2YFR9</accession>
<dbReference type="PROSITE" id="PS51257">
    <property type="entry name" value="PROKAR_LIPOPROTEIN"/>
    <property type="match status" value="1"/>
</dbReference>
<reference evidence="3 4" key="1">
    <citation type="journal article" date="2019" name="Int. J. Syst. Evol. Microbiol.">
        <title>The Global Catalogue of Microorganisms (GCM) 10K type strain sequencing project: providing services to taxonomists for standard genome sequencing and annotation.</title>
        <authorList>
            <consortium name="The Broad Institute Genomics Platform"/>
            <consortium name="The Broad Institute Genome Sequencing Center for Infectious Disease"/>
            <person name="Wu L."/>
            <person name="Ma J."/>
        </authorList>
    </citation>
    <scope>NUCLEOTIDE SEQUENCE [LARGE SCALE GENOMIC DNA]</scope>
    <source>
        <strain evidence="3 4">JCM 16021</strain>
    </source>
</reference>
<keyword evidence="4" id="KW-1185">Reference proteome</keyword>
<evidence type="ECO:0000313" key="4">
    <source>
        <dbReference type="Proteomes" id="UP001500575"/>
    </source>
</evidence>
<organism evidence="3 4">
    <name type="scientific">Nocardioides bigeumensis</name>
    <dbReference type="NCBI Taxonomy" id="433657"/>
    <lineage>
        <taxon>Bacteria</taxon>
        <taxon>Bacillati</taxon>
        <taxon>Actinomycetota</taxon>
        <taxon>Actinomycetes</taxon>
        <taxon>Propionibacteriales</taxon>
        <taxon>Nocardioidaceae</taxon>
        <taxon>Nocardioides</taxon>
    </lineage>
</organism>
<dbReference type="Proteomes" id="UP001500575">
    <property type="component" value="Unassembled WGS sequence"/>
</dbReference>
<feature type="chain" id="PRO_5047121941" description="Secreted protein" evidence="2">
    <location>
        <begin position="22"/>
        <end position="145"/>
    </location>
</feature>
<dbReference type="EMBL" id="BAAAQQ010000012">
    <property type="protein sequence ID" value="GAA2126565.1"/>
    <property type="molecule type" value="Genomic_DNA"/>
</dbReference>
<gene>
    <name evidence="3" type="ORF">GCM10009843_25140</name>
</gene>
<evidence type="ECO:0008006" key="5">
    <source>
        <dbReference type="Google" id="ProtNLM"/>
    </source>
</evidence>
<feature type="signal peptide" evidence="2">
    <location>
        <begin position="1"/>
        <end position="21"/>
    </location>
</feature>
<evidence type="ECO:0000256" key="1">
    <source>
        <dbReference type="SAM" id="MobiDB-lite"/>
    </source>
</evidence>
<proteinExistence type="predicted"/>
<comment type="caution">
    <text evidence="3">The sequence shown here is derived from an EMBL/GenBank/DDBJ whole genome shotgun (WGS) entry which is preliminary data.</text>
</comment>
<sequence>MTSRYAAALAASLLLALAGCSGDDEPTADPTPSDSSTEALRGEELPAGFPTEEVPLVGGEVTKVLENEGLGSYLIEVKPDTSFQVAFSDATAQLTGAGFEMGKDVISAGPDSSTADFTSDDWFVVVTGSVPAPLMQYTVYPSDAQ</sequence>
<feature type="region of interest" description="Disordered" evidence="1">
    <location>
        <begin position="20"/>
        <end position="53"/>
    </location>
</feature>
<evidence type="ECO:0000256" key="2">
    <source>
        <dbReference type="SAM" id="SignalP"/>
    </source>
</evidence>
<name>A0ABN2YFR9_9ACTN</name>
<evidence type="ECO:0000313" key="3">
    <source>
        <dbReference type="EMBL" id="GAA2126565.1"/>
    </source>
</evidence>